<comment type="caution">
    <text evidence="1">The sequence shown here is derived from an EMBL/GenBank/DDBJ whole genome shotgun (WGS) entry which is preliminary data.</text>
</comment>
<protein>
    <submittedName>
        <fullName evidence="1">12997_t:CDS:1</fullName>
    </submittedName>
</protein>
<sequence>MVNCYWHVQPHNELEPELKTSNNDFLSFLQAMRIITTILYERKFTTSTALYLATVLLNSIENELAILKQDVYNPALVDASLIKLKELTVHSYDVCLKEKRNTRSIKNVMLVDLLQNDLHSVKAYINTTNAVTSIPIFCWWLIDLVKFS</sequence>
<reference evidence="1" key="1">
    <citation type="submission" date="2021-06" db="EMBL/GenBank/DDBJ databases">
        <authorList>
            <person name="Kallberg Y."/>
            <person name="Tangrot J."/>
            <person name="Rosling A."/>
        </authorList>
    </citation>
    <scope>NUCLEOTIDE SEQUENCE</scope>
    <source>
        <strain evidence="1">87-6 pot B 2015</strain>
    </source>
</reference>
<gene>
    <name evidence="1" type="ORF">FMOSSE_LOCUS8972</name>
</gene>
<accession>A0A9N9CFB7</accession>
<keyword evidence="2" id="KW-1185">Reference proteome</keyword>
<organism evidence="1 2">
    <name type="scientific">Funneliformis mosseae</name>
    <name type="common">Endomycorrhizal fungus</name>
    <name type="synonym">Glomus mosseae</name>
    <dbReference type="NCBI Taxonomy" id="27381"/>
    <lineage>
        <taxon>Eukaryota</taxon>
        <taxon>Fungi</taxon>
        <taxon>Fungi incertae sedis</taxon>
        <taxon>Mucoromycota</taxon>
        <taxon>Glomeromycotina</taxon>
        <taxon>Glomeromycetes</taxon>
        <taxon>Glomerales</taxon>
        <taxon>Glomeraceae</taxon>
        <taxon>Funneliformis</taxon>
    </lineage>
</organism>
<dbReference type="EMBL" id="CAJVPP010002477">
    <property type="protein sequence ID" value="CAG8601456.1"/>
    <property type="molecule type" value="Genomic_DNA"/>
</dbReference>
<dbReference type="Proteomes" id="UP000789375">
    <property type="component" value="Unassembled WGS sequence"/>
</dbReference>
<dbReference type="AlphaFoldDB" id="A0A9N9CFB7"/>
<evidence type="ECO:0000313" key="2">
    <source>
        <dbReference type="Proteomes" id="UP000789375"/>
    </source>
</evidence>
<name>A0A9N9CFB7_FUNMO</name>
<evidence type="ECO:0000313" key="1">
    <source>
        <dbReference type="EMBL" id="CAG8601456.1"/>
    </source>
</evidence>
<proteinExistence type="predicted"/>